<keyword evidence="15" id="KW-0902">Two-component regulatory system</keyword>
<keyword evidence="13" id="KW-0067">ATP-binding</keyword>
<dbReference type="eggNOG" id="COG4585">
    <property type="taxonomic scope" value="Bacteria"/>
</dbReference>
<evidence type="ECO:0000256" key="11">
    <source>
        <dbReference type="ARBA" id="ARBA00022741"/>
    </source>
</evidence>
<dbReference type="Pfam" id="PF07730">
    <property type="entry name" value="HisKA_3"/>
    <property type="match status" value="1"/>
</dbReference>
<keyword evidence="10" id="KW-0479">Metal-binding</keyword>
<dbReference type="GO" id="GO:0000155">
    <property type="term" value="F:phosphorelay sensor kinase activity"/>
    <property type="evidence" value="ECO:0007669"/>
    <property type="project" value="InterPro"/>
</dbReference>
<feature type="transmembrane region" description="Helical" evidence="19">
    <location>
        <begin position="20"/>
        <end position="39"/>
    </location>
</feature>
<evidence type="ECO:0000256" key="3">
    <source>
        <dbReference type="ARBA" id="ARBA00004496"/>
    </source>
</evidence>
<keyword evidence="11" id="KW-0547">Nucleotide-binding</keyword>
<keyword evidence="7" id="KW-0963">Cytoplasm</keyword>
<evidence type="ECO:0000256" key="18">
    <source>
        <dbReference type="ARBA" id="ARBA00030800"/>
    </source>
</evidence>
<keyword evidence="9" id="KW-0808">Transferase</keyword>
<feature type="transmembrane region" description="Helical" evidence="19">
    <location>
        <begin position="153"/>
        <end position="183"/>
    </location>
</feature>
<dbReference type="InterPro" id="IPR050482">
    <property type="entry name" value="Sensor_HK_TwoCompSys"/>
</dbReference>
<dbReference type="GO" id="GO:0005737">
    <property type="term" value="C:cytoplasm"/>
    <property type="evidence" value="ECO:0007669"/>
    <property type="project" value="UniProtKB-SubCell"/>
</dbReference>
<keyword evidence="16" id="KW-0411">Iron-sulfur</keyword>
<comment type="subcellular location">
    <subcellularLocation>
        <location evidence="3">Cytoplasm</location>
    </subcellularLocation>
</comment>
<dbReference type="PANTHER" id="PTHR24421:SF10">
    <property type="entry name" value="NITRATE_NITRITE SENSOR PROTEIN NARQ"/>
    <property type="match status" value="1"/>
</dbReference>
<dbReference type="KEGG" id="cyn:Cyan7425_1400"/>
<dbReference type="GO" id="GO:0051539">
    <property type="term" value="F:4 iron, 4 sulfur cluster binding"/>
    <property type="evidence" value="ECO:0007669"/>
    <property type="project" value="UniProtKB-KW"/>
</dbReference>
<evidence type="ECO:0000256" key="19">
    <source>
        <dbReference type="SAM" id="Phobius"/>
    </source>
</evidence>
<evidence type="ECO:0000256" key="12">
    <source>
        <dbReference type="ARBA" id="ARBA00022777"/>
    </source>
</evidence>
<keyword evidence="6" id="KW-0004">4Fe-4S</keyword>
<organism evidence="21">
    <name type="scientific">Cyanothece sp. (strain PCC 7425 / ATCC 29141)</name>
    <dbReference type="NCBI Taxonomy" id="395961"/>
    <lineage>
        <taxon>Bacteria</taxon>
        <taxon>Bacillati</taxon>
        <taxon>Cyanobacteriota</taxon>
        <taxon>Cyanophyceae</taxon>
        <taxon>Gomontiellales</taxon>
        <taxon>Cyanothecaceae</taxon>
        <taxon>Cyanothece</taxon>
    </lineage>
</organism>
<dbReference type="CDD" id="cd16917">
    <property type="entry name" value="HATPase_UhpB-NarQ-NarX-like"/>
    <property type="match status" value="1"/>
</dbReference>
<gene>
    <name evidence="21" type="ordered locus">Cyan7425_1400</name>
</gene>
<dbReference type="GO" id="GO:0046872">
    <property type="term" value="F:metal ion binding"/>
    <property type="evidence" value="ECO:0007669"/>
    <property type="project" value="UniProtKB-KW"/>
</dbReference>
<evidence type="ECO:0000256" key="13">
    <source>
        <dbReference type="ARBA" id="ARBA00022840"/>
    </source>
</evidence>
<evidence type="ECO:0000256" key="6">
    <source>
        <dbReference type="ARBA" id="ARBA00022485"/>
    </source>
</evidence>
<keyword evidence="19" id="KW-0472">Membrane</keyword>
<evidence type="ECO:0000256" key="8">
    <source>
        <dbReference type="ARBA" id="ARBA00022553"/>
    </source>
</evidence>
<evidence type="ECO:0000256" key="7">
    <source>
        <dbReference type="ARBA" id="ARBA00022490"/>
    </source>
</evidence>
<evidence type="ECO:0000313" key="21">
    <source>
        <dbReference type="EMBL" id="ACL43773.1"/>
    </source>
</evidence>
<dbReference type="EC" id="2.7.13.3" evidence="4"/>
<dbReference type="InterPro" id="IPR005467">
    <property type="entry name" value="His_kinase_dom"/>
</dbReference>
<dbReference type="InterPro" id="IPR004358">
    <property type="entry name" value="Sig_transdc_His_kin-like_C"/>
</dbReference>
<dbReference type="PRINTS" id="PR00344">
    <property type="entry name" value="BCTRLSENSOR"/>
</dbReference>
<dbReference type="InterPro" id="IPR011712">
    <property type="entry name" value="Sig_transdc_His_kin_sub3_dim/P"/>
</dbReference>
<dbReference type="Gene3D" id="3.30.565.10">
    <property type="entry name" value="Histidine kinase-like ATPase, C-terminal domain"/>
    <property type="match status" value="1"/>
</dbReference>
<dbReference type="SMART" id="SM00387">
    <property type="entry name" value="HATPase_c"/>
    <property type="match status" value="1"/>
</dbReference>
<reference evidence="21" key="1">
    <citation type="submission" date="2009-01" db="EMBL/GenBank/DDBJ databases">
        <title>Complete sequence of chromosome Cyanothece sp. PCC 7425.</title>
        <authorList>
            <consortium name="US DOE Joint Genome Institute"/>
            <person name="Lucas S."/>
            <person name="Copeland A."/>
            <person name="Lapidus A."/>
            <person name="Glavina del Rio T."/>
            <person name="Dalin E."/>
            <person name="Tice H."/>
            <person name="Bruce D."/>
            <person name="Goodwin L."/>
            <person name="Pitluck S."/>
            <person name="Sims D."/>
            <person name="Meineke L."/>
            <person name="Brettin T."/>
            <person name="Detter J.C."/>
            <person name="Han C."/>
            <person name="Larimer F."/>
            <person name="Land M."/>
            <person name="Hauser L."/>
            <person name="Kyrpides N."/>
            <person name="Ovchinnikova G."/>
            <person name="Liberton M."/>
            <person name="Stoeckel J."/>
            <person name="Banerjee A."/>
            <person name="Singh A."/>
            <person name="Page L."/>
            <person name="Sato H."/>
            <person name="Zhao L."/>
            <person name="Sherman L."/>
            <person name="Pakrasi H."/>
            <person name="Richardson P."/>
        </authorList>
    </citation>
    <scope>NUCLEOTIDE SEQUENCE</scope>
    <source>
        <strain evidence="21">PCC 7425</strain>
    </source>
</reference>
<name>B8HNP2_CYAP4</name>
<dbReference type="GO" id="GO:0005524">
    <property type="term" value="F:ATP binding"/>
    <property type="evidence" value="ECO:0007669"/>
    <property type="project" value="UniProtKB-KW"/>
</dbReference>
<dbReference type="Pfam" id="PF02518">
    <property type="entry name" value="HATPase_c"/>
    <property type="match status" value="1"/>
</dbReference>
<dbReference type="Gene3D" id="1.20.5.1930">
    <property type="match status" value="1"/>
</dbReference>
<keyword evidence="19" id="KW-1133">Transmembrane helix</keyword>
<evidence type="ECO:0000256" key="16">
    <source>
        <dbReference type="ARBA" id="ARBA00023014"/>
    </source>
</evidence>
<proteinExistence type="predicted"/>
<dbReference type="InterPro" id="IPR036890">
    <property type="entry name" value="HATPase_C_sf"/>
</dbReference>
<dbReference type="EMBL" id="CP001344">
    <property type="protein sequence ID" value="ACL43773.1"/>
    <property type="molecule type" value="Genomic_DNA"/>
</dbReference>
<evidence type="ECO:0000256" key="1">
    <source>
        <dbReference type="ARBA" id="ARBA00000085"/>
    </source>
</evidence>
<comment type="cofactor">
    <cofactor evidence="2">
        <name>[4Fe-4S] cluster</name>
        <dbReference type="ChEBI" id="CHEBI:49883"/>
    </cofactor>
</comment>
<feature type="transmembrane region" description="Helical" evidence="19">
    <location>
        <begin position="99"/>
        <end position="116"/>
    </location>
</feature>
<keyword evidence="19" id="KW-0812">Transmembrane</keyword>
<evidence type="ECO:0000256" key="15">
    <source>
        <dbReference type="ARBA" id="ARBA00023012"/>
    </source>
</evidence>
<evidence type="ECO:0000256" key="14">
    <source>
        <dbReference type="ARBA" id="ARBA00023004"/>
    </source>
</evidence>
<feature type="transmembrane region" description="Helical" evidence="19">
    <location>
        <begin position="51"/>
        <end position="68"/>
    </location>
</feature>
<feature type="domain" description="Histidine kinase" evidence="20">
    <location>
        <begin position="323"/>
        <end position="410"/>
    </location>
</feature>
<comment type="function">
    <text evidence="17">Member of the two-component regulatory system NreB/NreC involved in the control of dissimilatory nitrate/nitrite reduction in response to oxygen. NreB functions as a direct oxygen sensor histidine kinase which is autophosphorylated, in the absence of oxygen, probably at the conserved histidine residue, and transfers its phosphate group probably to a conserved aspartate residue of NreC. NreB/NreC activates the expression of the nitrate (narGHJI) and nitrite (nir) reductase operons, as well as the putative nitrate transporter gene narT.</text>
</comment>
<dbReference type="STRING" id="395961.Cyan7425_1400"/>
<evidence type="ECO:0000256" key="9">
    <source>
        <dbReference type="ARBA" id="ARBA00022679"/>
    </source>
</evidence>
<dbReference type="PANTHER" id="PTHR24421">
    <property type="entry name" value="NITRATE/NITRITE SENSOR PROTEIN NARX-RELATED"/>
    <property type="match status" value="1"/>
</dbReference>
<keyword evidence="12 21" id="KW-0418">Kinase</keyword>
<evidence type="ECO:0000256" key="5">
    <source>
        <dbReference type="ARBA" id="ARBA00017322"/>
    </source>
</evidence>
<evidence type="ECO:0000256" key="17">
    <source>
        <dbReference type="ARBA" id="ARBA00024827"/>
    </source>
</evidence>
<comment type="catalytic activity">
    <reaction evidence="1">
        <text>ATP + protein L-histidine = ADP + protein N-phospho-L-histidine.</text>
        <dbReference type="EC" id="2.7.13.3"/>
    </reaction>
</comment>
<sequence length="413" mass="46135">MHRRLSSPLIQGLAFSQHSFRLLLYLEWMLLGITLLLQLRPSRHSFETPPLFLSVPILIGFGLMGLRLPSRPTWLKVLYTGLEFVLLYLTFRLDPRTGFFPLLGLVIVIRSCLIFAQPGRLLVSGLVYLVFLLIQFLALPAPPPRPGPLSESVASIILTLKLTTAITFGLTLWFILLLVNALLSERQSREKLLLAYDQLRQYALRIEDQATLQERNRIAREIHDALGHTLTAQSIQLENALLFLPAEAQKSASFLQEARQLGARALQEVRRSIATLRSNPLQGQSLETAIATAITQLEQTTGIQPQCKIALAQPLPTEMSTALYRIIQEALTNIYKHSGATAMTLELKTDRYRVQLQIQDNGHGFDPEGNTTGFGLQGMRERTLALGGQFQLFSQPGQGCQLLISMPLPKLAL</sequence>
<dbReference type="OrthoDB" id="199946at2"/>
<evidence type="ECO:0000256" key="4">
    <source>
        <dbReference type="ARBA" id="ARBA00012438"/>
    </source>
</evidence>
<dbReference type="GO" id="GO:0046983">
    <property type="term" value="F:protein dimerization activity"/>
    <property type="evidence" value="ECO:0007669"/>
    <property type="project" value="InterPro"/>
</dbReference>
<accession>B8HNP2</accession>
<keyword evidence="8" id="KW-0597">Phosphoprotein</keyword>
<dbReference type="SUPFAM" id="SSF55874">
    <property type="entry name" value="ATPase domain of HSP90 chaperone/DNA topoisomerase II/histidine kinase"/>
    <property type="match status" value="1"/>
</dbReference>
<feature type="transmembrane region" description="Helical" evidence="19">
    <location>
        <begin position="121"/>
        <end position="141"/>
    </location>
</feature>
<dbReference type="HOGENOM" id="CLU_000445_20_15_3"/>
<evidence type="ECO:0000259" key="20">
    <source>
        <dbReference type="PROSITE" id="PS50109"/>
    </source>
</evidence>
<dbReference type="PROSITE" id="PS50109">
    <property type="entry name" value="HIS_KIN"/>
    <property type="match status" value="1"/>
</dbReference>
<dbReference type="InterPro" id="IPR003594">
    <property type="entry name" value="HATPase_dom"/>
</dbReference>
<keyword evidence="14" id="KW-0408">Iron</keyword>
<evidence type="ECO:0000256" key="10">
    <source>
        <dbReference type="ARBA" id="ARBA00022723"/>
    </source>
</evidence>
<dbReference type="GO" id="GO:0016020">
    <property type="term" value="C:membrane"/>
    <property type="evidence" value="ECO:0007669"/>
    <property type="project" value="InterPro"/>
</dbReference>
<dbReference type="AlphaFoldDB" id="B8HNP2"/>
<protein>
    <recommendedName>
        <fullName evidence="5">Oxygen sensor histidine kinase NreB</fullName>
        <ecNumber evidence="4">2.7.13.3</ecNumber>
    </recommendedName>
    <alternativeName>
        <fullName evidence="18">Nitrogen regulation protein B</fullName>
    </alternativeName>
</protein>
<evidence type="ECO:0000256" key="2">
    <source>
        <dbReference type="ARBA" id="ARBA00001966"/>
    </source>
</evidence>